<protein>
    <recommendedName>
        <fullName evidence="5">Integral membrane protein</fullName>
    </recommendedName>
</protein>
<feature type="transmembrane region" description="Helical" evidence="2">
    <location>
        <begin position="399"/>
        <end position="422"/>
    </location>
</feature>
<feature type="transmembrane region" description="Helical" evidence="2">
    <location>
        <begin position="285"/>
        <end position="305"/>
    </location>
</feature>
<feature type="transmembrane region" description="Helical" evidence="2">
    <location>
        <begin position="260"/>
        <end position="278"/>
    </location>
</feature>
<evidence type="ECO:0000313" key="3">
    <source>
        <dbReference type="EMBL" id="AQU66916.1"/>
    </source>
</evidence>
<dbReference type="EMBL" id="CP018047">
    <property type="protein sequence ID" value="AQU66916.1"/>
    <property type="molecule type" value="Genomic_DNA"/>
</dbReference>
<proteinExistence type="predicted"/>
<reference evidence="3 4" key="1">
    <citation type="submission" date="2016-11" db="EMBL/GenBank/DDBJ databases">
        <title>Complete genome sequence of Streptomyces niveus SCSIO 3406.</title>
        <authorList>
            <person name="Zhu Q."/>
            <person name="Cheng W."/>
            <person name="Song Y."/>
            <person name="Li Q."/>
            <person name="Ju J."/>
        </authorList>
    </citation>
    <scope>NUCLEOTIDE SEQUENCE [LARGE SCALE GENOMIC DNA]</scope>
    <source>
        <strain evidence="3 4">SCSIO 3406</strain>
    </source>
</reference>
<accession>A0A1U9QRN4</accession>
<keyword evidence="2" id="KW-1133">Transmembrane helix</keyword>
<dbReference type="InterPro" id="IPR045931">
    <property type="entry name" value="DUF6350"/>
</dbReference>
<dbReference type="AlphaFoldDB" id="A0A1U9QRN4"/>
<sequence length="622" mass="62639">MSERGTTLSSASATERGRAAALTAAFLRGAFAAALGLVSLAALVIAAWISSPYPDSGAGGALRIAAALWLLAHGAELVRPDTLSGVPAPVGVVPLLVMALPVWLVYRSARDALEPDEGRAQLTALGALCTVAGGYLLVGCAVMLYARGGALSTNTFGTALELPLVPVLSAAAGVWVASGRPLSPLLDRLRRPGRPDTPAAPSAGAAGRRRRAVVVMRSATAGTGALLGGGLLLVVCSLLWHADTAQETFLQLAAAWSGRIAVLLLSVALLPNAAVWAASYALGPGFALGTSATVTPLAVTGSPALPPFPLLAAVPAEGPGMPVTWAAGVVPVAAGLVIAWFTVRVAAPPYAERDEAWGAGDTALAAALAGAGCAVLTGALAAVAGGPMGTGRLAEFGPVWWLTGAAALVWTVGIGVPAALTVRAWRLWKRPRTDVVDAPGEPEPVAEAPGAGAAGRSAASTEAPPDSPVDGTATKSAWWRGAPWRRGAGAAEEAADEGPEGREKGDGTAGGGADGPPTPDGAAPAREPYDFLPMESFDDRDGQGTSRAAVKQPSGGLPTDLPARGDEDEDEDEEDEDENEDDEGARDGDGEPAPAPEPSSESSAEPTPESTPEPEPETKKAD</sequence>
<feature type="transmembrane region" description="Helical" evidence="2">
    <location>
        <begin position="86"/>
        <end position="106"/>
    </location>
</feature>
<feature type="compositionally biased region" description="Low complexity" evidence="1">
    <location>
        <begin position="443"/>
        <end position="464"/>
    </location>
</feature>
<feature type="transmembrane region" description="Helical" evidence="2">
    <location>
        <begin position="164"/>
        <end position="182"/>
    </location>
</feature>
<dbReference type="KEGG" id="snw:BBN63_12385"/>
<dbReference type="Pfam" id="PF19877">
    <property type="entry name" value="DUF6350"/>
    <property type="match status" value="1"/>
</dbReference>
<dbReference type="Proteomes" id="UP000189677">
    <property type="component" value="Chromosome"/>
</dbReference>
<gene>
    <name evidence="3" type="ORF">BBN63_12385</name>
</gene>
<evidence type="ECO:0000256" key="1">
    <source>
        <dbReference type="SAM" id="MobiDB-lite"/>
    </source>
</evidence>
<name>A0A1U9QRN4_STRNV</name>
<organism evidence="3 4">
    <name type="scientific">Streptomyces niveus</name>
    <name type="common">Streptomyces spheroides</name>
    <dbReference type="NCBI Taxonomy" id="193462"/>
    <lineage>
        <taxon>Bacteria</taxon>
        <taxon>Bacillati</taxon>
        <taxon>Actinomycetota</taxon>
        <taxon>Actinomycetes</taxon>
        <taxon>Kitasatosporales</taxon>
        <taxon>Streptomycetaceae</taxon>
        <taxon>Streptomyces</taxon>
    </lineage>
</organism>
<keyword evidence="4" id="KW-1185">Reference proteome</keyword>
<feature type="transmembrane region" description="Helical" evidence="2">
    <location>
        <begin position="364"/>
        <end position="387"/>
    </location>
</feature>
<evidence type="ECO:0008006" key="5">
    <source>
        <dbReference type="Google" id="ProtNLM"/>
    </source>
</evidence>
<feature type="transmembrane region" description="Helical" evidence="2">
    <location>
        <begin position="25"/>
        <end position="49"/>
    </location>
</feature>
<feature type="transmembrane region" description="Helical" evidence="2">
    <location>
        <begin position="122"/>
        <end position="144"/>
    </location>
</feature>
<keyword evidence="2" id="KW-0472">Membrane</keyword>
<keyword evidence="2" id="KW-0812">Transmembrane</keyword>
<feature type="compositionally biased region" description="Low complexity" evidence="1">
    <location>
        <begin position="477"/>
        <end position="492"/>
    </location>
</feature>
<feature type="compositionally biased region" description="Low complexity" evidence="1">
    <location>
        <begin position="598"/>
        <end position="610"/>
    </location>
</feature>
<feature type="region of interest" description="Disordered" evidence="1">
    <location>
        <begin position="434"/>
        <end position="622"/>
    </location>
</feature>
<evidence type="ECO:0000313" key="4">
    <source>
        <dbReference type="Proteomes" id="UP000189677"/>
    </source>
</evidence>
<feature type="transmembrane region" description="Helical" evidence="2">
    <location>
        <begin position="325"/>
        <end position="343"/>
    </location>
</feature>
<feature type="compositionally biased region" description="Acidic residues" evidence="1">
    <location>
        <begin position="566"/>
        <end position="584"/>
    </location>
</feature>
<evidence type="ECO:0000256" key="2">
    <source>
        <dbReference type="SAM" id="Phobius"/>
    </source>
</evidence>
<feature type="transmembrane region" description="Helical" evidence="2">
    <location>
        <begin position="218"/>
        <end position="240"/>
    </location>
</feature>